<proteinExistence type="predicted"/>
<dbReference type="Proteomes" id="UP001283361">
    <property type="component" value="Unassembled WGS sequence"/>
</dbReference>
<feature type="compositionally biased region" description="Polar residues" evidence="1">
    <location>
        <begin position="1222"/>
        <end position="1238"/>
    </location>
</feature>
<feature type="region of interest" description="Disordered" evidence="1">
    <location>
        <begin position="479"/>
        <end position="523"/>
    </location>
</feature>
<feature type="region of interest" description="Disordered" evidence="1">
    <location>
        <begin position="170"/>
        <end position="228"/>
    </location>
</feature>
<gene>
    <name evidence="3" type="ORF">RRG08_030969</name>
</gene>
<feature type="compositionally biased region" description="Basic and acidic residues" evidence="1">
    <location>
        <begin position="948"/>
        <end position="982"/>
    </location>
</feature>
<feature type="compositionally biased region" description="Polar residues" evidence="1">
    <location>
        <begin position="1440"/>
        <end position="1457"/>
    </location>
</feature>
<dbReference type="InterPro" id="IPR003961">
    <property type="entry name" value="FN3_dom"/>
</dbReference>
<feature type="region of interest" description="Disordered" evidence="1">
    <location>
        <begin position="263"/>
        <end position="318"/>
    </location>
</feature>
<feature type="compositionally biased region" description="Basic residues" evidence="1">
    <location>
        <begin position="983"/>
        <end position="994"/>
    </location>
</feature>
<feature type="compositionally biased region" description="Basic and acidic residues" evidence="1">
    <location>
        <begin position="1351"/>
        <end position="1368"/>
    </location>
</feature>
<keyword evidence="4" id="KW-1185">Reference proteome</keyword>
<feature type="region of interest" description="Disordered" evidence="1">
    <location>
        <begin position="1"/>
        <end position="86"/>
    </location>
</feature>
<feature type="compositionally biased region" description="Low complexity" evidence="1">
    <location>
        <begin position="180"/>
        <end position="194"/>
    </location>
</feature>
<dbReference type="InterPro" id="IPR000048">
    <property type="entry name" value="IQ_motif_EF-hand-BS"/>
</dbReference>
<feature type="compositionally biased region" description="Polar residues" evidence="1">
    <location>
        <begin position="1580"/>
        <end position="1600"/>
    </location>
</feature>
<feature type="compositionally biased region" description="Basic and acidic residues" evidence="1">
    <location>
        <begin position="1314"/>
        <end position="1342"/>
    </location>
</feature>
<dbReference type="CDD" id="cd00063">
    <property type="entry name" value="FN3"/>
    <property type="match status" value="1"/>
</dbReference>
<accession>A0AAE0ZTS3</accession>
<feature type="region of interest" description="Disordered" evidence="1">
    <location>
        <begin position="579"/>
        <end position="605"/>
    </location>
</feature>
<feature type="region of interest" description="Disordered" evidence="1">
    <location>
        <begin position="948"/>
        <end position="1012"/>
    </location>
</feature>
<feature type="compositionally biased region" description="Polar residues" evidence="1">
    <location>
        <begin position="1116"/>
        <end position="1129"/>
    </location>
</feature>
<feature type="compositionally biased region" description="Basic and acidic residues" evidence="1">
    <location>
        <begin position="1202"/>
        <end position="1218"/>
    </location>
</feature>
<evidence type="ECO:0000313" key="3">
    <source>
        <dbReference type="EMBL" id="KAK3775300.1"/>
    </source>
</evidence>
<dbReference type="SUPFAM" id="SSF49265">
    <property type="entry name" value="Fibronectin type III"/>
    <property type="match status" value="1"/>
</dbReference>
<feature type="compositionally biased region" description="Basic and acidic residues" evidence="1">
    <location>
        <begin position="1621"/>
        <end position="1631"/>
    </location>
</feature>
<dbReference type="PROSITE" id="PS50853">
    <property type="entry name" value="FN3"/>
    <property type="match status" value="1"/>
</dbReference>
<feature type="region of interest" description="Disordered" evidence="1">
    <location>
        <begin position="1084"/>
        <end position="1289"/>
    </location>
</feature>
<feature type="compositionally biased region" description="Basic and acidic residues" evidence="1">
    <location>
        <begin position="1161"/>
        <end position="1187"/>
    </location>
</feature>
<evidence type="ECO:0000313" key="4">
    <source>
        <dbReference type="Proteomes" id="UP001283361"/>
    </source>
</evidence>
<feature type="compositionally biased region" description="Basic and acidic residues" evidence="1">
    <location>
        <begin position="1133"/>
        <end position="1142"/>
    </location>
</feature>
<name>A0AAE0ZTS3_9GAST</name>
<comment type="caution">
    <text evidence="3">The sequence shown here is derived from an EMBL/GenBank/DDBJ whole genome shotgun (WGS) entry which is preliminary data.</text>
</comment>
<feature type="compositionally biased region" description="Basic and acidic residues" evidence="1">
    <location>
        <begin position="1"/>
        <end position="11"/>
    </location>
</feature>
<feature type="compositionally biased region" description="Low complexity" evidence="1">
    <location>
        <begin position="301"/>
        <end position="310"/>
    </location>
</feature>
<feature type="compositionally biased region" description="Basic and acidic residues" evidence="1">
    <location>
        <begin position="1519"/>
        <end position="1532"/>
    </location>
</feature>
<evidence type="ECO:0000256" key="1">
    <source>
        <dbReference type="SAM" id="MobiDB-lite"/>
    </source>
</evidence>
<feature type="compositionally biased region" description="Polar residues" evidence="1">
    <location>
        <begin position="1665"/>
        <end position="1674"/>
    </location>
</feature>
<feature type="compositionally biased region" description="Polar residues" evidence="1">
    <location>
        <begin position="503"/>
        <end position="523"/>
    </location>
</feature>
<dbReference type="EMBL" id="JAWDGP010003344">
    <property type="protein sequence ID" value="KAK3775300.1"/>
    <property type="molecule type" value="Genomic_DNA"/>
</dbReference>
<dbReference type="Pfam" id="PF00041">
    <property type="entry name" value="fn3"/>
    <property type="match status" value="1"/>
</dbReference>
<feature type="domain" description="Fibronectin type-III" evidence="2">
    <location>
        <begin position="853"/>
        <end position="948"/>
    </location>
</feature>
<feature type="compositionally biased region" description="Low complexity" evidence="1">
    <location>
        <begin position="263"/>
        <end position="279"/>
    </location>
</feature>
<feature type="compositionally biased region" description="Polar residues" evidence="1">
    <location>
        <begin position="1542"/>
        <end position="1560"/>
    </location>
</feature>
<feature type="region of interest" description="Disordered" evidence="1">
    <location>
        <begin position="1305"/>
        <end position="1491"/>
    </location>
</feature>
<feature type="region of interest" description="Disordered" evidence="1">
    <location>
        <begin position="1507"/>
        <end position="1908"/>
    </location>
</feature>
<feature type="region of interest" description="Disordered" evidence="1">
    <location>
        <begin position="434"/>
        <end position="455"/>
    </location>
</feature>
<feature type="compositionally biased region" description="Low complexity" evidence="1">
    <location>
        <begin position="1508"/>
        <end position="1517"/>
    </location>
</feature>
<dbReference type="SMART" id="SM00060">
    <property type="entry name" value="FN3"/>
    <property type="match status" value="1"/>
</dbReference>
<protein>
    <recommendedName>
        <fullName evidence="2">Fibronectin type-III domain-containing protein</fullName>
    </recommendedName>
</protein>
<dbReference type="InterPro" id="IPR013783">
    <property type="entry name" value="Ig-like_fold"/>
</dbReference>
<feature type="region of interest" description="Disordered" evidence="1">
    <location>
        <begin position="330"/>
        <end position="380"/>
    </location>
</feature>
<feature type="compositionally biased region" description="Basic residues" evidence="1">
    <location>
        <begin position="479"/>
        <end position="490"/>
    </location>
</feature>
<dbReference type="InterPro" id="IPR036116">
    <property type="entry name" value="FN3_sf"/>
</dbReference>
<evidence type="ECO:0000259" key="2">
    <source>
        <dbReference type="PROSITE" id="PS50853"/>
    </source>
</evidence>
<feature type="compositionally biased region" description="Polar residues" evidence="1">
    <location>
        <begin position="1143"/>
        <end position="1160"/>
    </location>
</feature>
<feature type="compositionally biased region" description="Basic and acidic residues" evidence="1">
    <location>
        <begin position="1719"/>
        <end position="1732"/>
    </location>
</feature>
<sequence length="1908" mass="206084">MSELHTEEESKLSQILSQQRRYHQQLQQQHPKQQHLQTQLQQQNTHADAVGSLEGQPGGTSLLDPVANGSQVKEGTNHSEDYSGDSVRVVVETEVPVSQSERLQVWADPANLNALSQSERNDIDDLSVQDISNDCDARSSVSLLESDSVYLPFNIPASPVVLRRPFTAPDRKLSQVSKHTSTNTTTAVTSTTATGRSNKPFDTHFSQRPQTSAGSFASPEGSSRYETLEQRPIRPLNQQLARSAAALTGGGVLGVPGSSRPSFEIARPLSSSSEPSVVGRSHHSKEGPALPTSLACSQDYESSGEQTTGESESESATVPLVTPTLHHSADTNQAFSQPSHHSHNSTAQSTFELSSQSLAPQKQSSGSDSNSHIQLAPSTREKLNHIRSVAGSRKSAASTATSAVVSSSKTIALRDKAAAVARIRDGIPIIKAVSGSSTNKSNATTSSSTASTCTTTTATTISSTVTASSLAASAVMRAHKLKSTSRHSPSHRSTPNSGGGDGSQMSSAFLTNENSSNKNLDSSTKLQKNASYLSNNQSHALEIKEVEASRIGSRGLLTSHLGGGDSKEVKSRLNLERMEQQKEGAQGGVRDSGFLSRPPSEVVKEEPQILDNRAATSIQAFWRGYWAREYNTQVVSARKEIRARRAEDHIMLLRNDLEKNRKLYEEEKRLRILQMEAIKILYHEVQALKSQSSVSTNNLSRSDHQLQQQAALYSPSNTSTTLSGVQGFGTTDTSFIGYTGCGGSSTNSELNRTQELERTCASLQSQVSQLHEALESVSTAVFRSNSLDGADFDLTDHSDTIRVTPYVDGQMEDYLSMDDSSHWCCIPHSLSPYPSEEEEQYYPQVPVKGAPTPPRRLTLRHHSRSALLLSWQPSSCSGHRGEEEEGNRHIIGYRVFVNDQLKAFIYQKTCAIVEGLNPSMTYKFYVKALSGFGESFESNYRMAKLAKGGERYQKTRHASSDDSAHDSDSDKDLDSTENSSEKLRKRNRKMRKSPRLAGEKRKSSGKVSQHSNYHYHHGELQMSPRSDSELALNQNTSNSAIVQGRSSPVAILRHAKLHTHRGSAGLRGYSSKEASLAKDSYISDTASTTSKEPSPVAGSTAKSSLIKKEAAEIDSSAMSVTAGTVSSKSGSRRLPESPKLRSQESCLPSGSQLVSQPTETSDPRHARKGEDVKNVTEELTREQDHKGHQLSSSKPISPLSEGQKRESATQNLRRERSKTGSRQHSPQISPTCGSSEVSMTKPLKISPQPGSGPALAPIPLSPPVTGGSGVSSVGAEDVQASQSSSMSETFTVDKANSFLESVSAIAKRGHCRTRSRDLQAEKLVLEDVTVVKEQDRGEDESNKAISSNSNQRDKRSSGGPDGKRELARKTSGGSDGKRESEVSSVSGGDVNSKVRGHRRKRSKDLNNTPSSEWQTEGQGEERKEGPESGDIGNKVEQKVNESSFTHTESRSIESNGRSIVLDGRRRHSSGSRPNSPSITGIILGGSGSEERTRISVAEIMIEQRKMLNKSSSLNSLSGRSEDGSIARSEVSHKRSPSIESLPGSSRGDTSKRTISNESLQSGGSSRGEGGGSSSKRTHSSESLLSIRTDTSKQSHSNESLPGSALTESSRRSPSNESLSEGIREEASEQRQHQGTSMSSRTRSNPRRTQSMGSAKDIGHRGDGVSSHSKGNNRMSDLLLKLESITKNNSTSVKEKKESLMVKQTSLATSSGGGGEEGEIDHMTKHSDEERQRGGRRSRNLSESDTEGGGVSDPGSQLPPRAPSESSSGSHSDDNKHTRRGHRRTPSDHRPPASLPPEGDPTRPTHSPIIMEGGPMRKTSSSGGSTVLRNQSFHGILPSKHPDTKASPSSNEDIASKPEDQQSSTPAPPQMENPNRHRSHLRSRSPSPARGRQPILSATQLKKHEGNGS</sequence>
<feature type="compositionally biased region" description="Polar residues" evidence="1">
    <location>
        <begin position="204"/>
        <end position="225"/>
    </location>
</feature>
<feature type="compositionally biased region" description="Polar residues" evidence="1">
    <location>
        <begin position="330"/>
        <end position="377"/>
    </location>
</feature>
<feature type="compositionally biased region" description="Low complexity" evidence="1">
    <location>
        <begin position="1611"/>
        <end position="1620"/>
    </location>
</feature>
<reference evidence="3" key="1">
    <citation type="journal article" date="2023" name="G3 (Bethesda)">
        <title>A reference genome for the long-term kleptoplast-retaining sea slug Elysia crispata morphotype clarki.</title>
        <authorList>
            <person name="Eastman K.E."/>
            <person name="Pendleton A.L."/>
            <person name="Shaikh M.A."/>
            <person name="Suttiyut T."/>
            <person name="Ogas R."/>
            <person name="Tomko P."/>
            <person name="Gavelis G."/>
            <person name="Widhalm J.R."/>
            <person name="Wisecaver J.H."/>
        </authorList>
    </citation>
    <scope>NUCLEOTIDE SEQUENCE</scope>
    <source>
        <strain evidence="3">ECLA1</strain>
    </source>
</reference>
<organism evidence="3 4">
    <name type="scientific">Elysia crispata</name>
    <name type="common">lettuce slug</name>
    <dbReference type="NCBI Taxonomy" id="231223"/>
    <lineage>
        <taxon>Eukaryota</taxon>
        <taxon>Metazoa</taxon>
        <taxon>Spiralia</taxon>
        <taxon>Lophotrochozoa</taxon>
        <taxon>Mollusca</taxon>
        <taxon>Gastropoda</taxon>
        <taxon>Heterobranchia</taxon>
        <taxon>Euthyneura</taxon>
        <taxon>Panpulmonata</taxon>
        <taxon>Sacoglossa</taxon>
        <taxon>Placobranchoidea</taxon>
        <taxon>Plakobranchidae</taxon>
        <taxon>Elysia</taxon>
    </lineage>
</organism>
<feature type="compositionally biased region" description="Polar residues" evidence="1">
    <location>
        <begin position="1279"/>
        <end position="1289"/>
    </location>
</feature>
<dbReference type="PROSITE" id="PS50096">
    <property type="entry name" value="IQ"/>
    <property type="match status" value="1"/>
</dbReference>
<feature type="compositionally biased region" description="Polar residues" evidence="1">
    <location>
        <begin position="1632"/>
        <end position="1652"/>
    </location>
</feature>
<dbReference type="Gene3D" id="2.60.40.10">
    <property type="entry name" value="Immunoglobulins"/>
    <property type="match status" value="1"/>
</dbReference>
<dbReference type="Pfam" id="PF00612">
    <property type="entry name" value="IQ"/>
    <property type="match status" value="1"/>
</dbReference>
<feature type="compositionally biased region" description="Low complexity" evidence="1">
    <location>
        <begin position="24"/>
        <end position="43"/>
    </location>
</feature>
<feature type="compositionally biased region" description="Polar residues" evidence="1">
    <location>
        <begin position="1405"/>
        <end position="1417"/>
    </location>
</feature>
<feature type="compositionally biased region" description="Polar residues" evidence="1">
    <location>
        <begin position="1817"/>
        <end position="1832"/>
    </location>
</feature>